<dbReference type="GO" id="GO:0004115">
    <property type="term" value="F:3',5'-cyclic-AMP phosphodiesterase activity"/>
    <property type="evidence" value="ECO:0007669"/>
    <property type="project" value="InterPro"/>
</dbReference>
<evidence type="ECO:0000256" key="1">
    <source>
        <dbReference type="ARBA" id="ARBA00007409"/>
    </source>
</evidence>
<evidence type="ECO:0000256" key="4">
    <source>
        <dbReference type="PROSITE-ProRule" id="PRU00519"/>
    </source>
</evidence>
<sequence length="1000" mass="109271">MSFGKLYSYKGNPRTTALLAVAKENGLDLEWVDTEPAKGVPTEYLKLNKLGKVPTFEGADGYVLSECIAIAVYLTSQNEKTALLGKTKQDYASILRWMSFANTEVLSPLGGWFRPILGRDPYNKKNVEESQKAALKAVHVLEEHLLTHTYLVSERLTLADIFTASILARGFQYFFDKAWRADNPNVTRWYETVYNVPNYTAVAGKLEFIEEAIKNVPPKKEAAPKKEQAKAAPKPKKAEPEEEEEKPAPKPKHPLGELPRATFDLDEWKRKYSNEDTRPVALPWFWENMNFEEYSIWKVDYKYNDELTLTFMTANLIGGFFARLEASRKYIFGAASVYGQSNDSIIRGAFVIRGQEALAAFDVAPDYESYAFTKLDPKKEEDREFVNEQWAWDKPITVDGKTYEWADGKGSGGGPSEDNVTGFLVRSTAAKWAKNSVLAVDAGSHLASITRILSKDFPLVSEPEPQPPPQARNRIGNGRAVDSPSPTTATVSLSDDESGVDSSVSEADAEVKLTTLETGAFAGLPFPHASARANALHVVREHVSTYLITHPHLDHVSGFVINTAAFHNTSRPKRLAALPFTVNAIKTHIFNNIVWPNLTDEDGGVGLVTFQRLQEGGNIALGEGSGRGYIEVCDGLGVRGFKVSHGHCMRGPGHVHRGSNANLPETPGIGIHRQSTHHSDHPVADGREGRSLSFSLPTQSAPGTPLFSGNAPDPGRGNSVSNTAHADQCVIDSTAYFIRTESTPTTPTKEVLMFGDVEPDSISLSPRTAHVWAEAAPKIAAGILTGIFIECSYTNVQGDPVLYGHLAPRHLLAELQNLAEMVKEARKEHEKEKEEARKGRKRKRASNGLIGAALDGPVAIEPARKSSRSRAYNPPSKDVLDDEIMTDYAASPTPTPGGRGATGTHTPATQSQHHPSAPGALNLSHVSAEHSKALLAATFDTPLKGLKVVVMHVKDTLADGPLVGEGILRELREGEREMAERGRGLGCVFDVAMGGDSYWF</sequence>
<feature type="region of interest" description="Disordered" evidence="5">
    <location>
        <begin position="671"/>
        <end position="718"/>
    </location>
</feature>
<dbReference type="InterPro" id="IPR010987">
    <property type="entry name" value="Glutathione-S-Trfase_C-like"/>
</dbReference>
<feature type="compositionally biased region" description="Basic and acidic residues" evidence="5">
    <location>
        <begin position="823"/>
        <end position="837"/>
    </location>
</feature>
<dbReference type="PRINTS" id="PR00388">
    <property type="entry name" value="PDIESTERASE2"/>
</dbReference>
<feature type="compositionally biased region" description="Polar residues" evidence="5">
    <location>
        <begin position="692"/>
        <end position="702"/>
    </location>
</feature>
<dbReference type="Pfam" id="PF02798">
    <property type="entry name" value="GST_N"/>
    <property type="match status" value="1"/>
</dbReference>
<dbReference type="Gene3D" id="1.20.1050.10">
    <property type="match status" value="1"/>
</dbReference>
<dbReference type="GO" id="GO:0006198">
    <property type="term" value="P:cAMP catabolic process"/>
    <property type="evidence" value="ECO:0007669"/>
    <property type="project" value="InterPro"/>
</dbReference>
<dbReference type="EMBL" id="MU005583">
    <property type="protein sequence ID" value="KAF2683608.1"/>
    <property type="molecule type" value="Genomic_DNA"/>
</dbReference>
<dbReference type="FunFam" id="1.20.1050.10:FF:000006">
    <property type="entry name" value="Elongation factor 1 gamma"/>
    <property type="match status" value="1"/>
</dbReference>
<dbReference type="InterPro" id="IPR036433">
    <property type="entry name" value="EF1B_G_C_sf"/>
</dbReference>
<dbReference type="PANTHER" id="PTHR43986">
    <property type="entry name" value="ELONGATION FACTOR 1-GAMMA"/>
    <property type="match status" value="1"/>
</dbReference>
<dbReference type="Proteomes" id="UP000799291">
    <property type="component" value="Unassembled WGS sequence"/>
</dbReference>
<evidence type="ECO:0000259" key="6">
    <source>
        <dbReference type="PROSITE" id="PS50040"/>
    </source>
</evidence>
<dbReference type="PROSITE" id="PS50040">
    <property type="entry name" value="EF1G_C"/>
    <property type="match status" value="1"/>
</dbReference>
<dbReference type="PROSITE" id="PS50404">
    <property type="entry name" value="GST_NTER"/>
    <property type="match status" value="1"/>
</dbReference>
<accession>A0A6G1IZP7</accession>
<dbReference type="Pfam" id="PF02112">
    <property type="entry name" value="PDEase_II"/>
    <property type="match status" value="2"/>
</dbReference>
<evidence type="ECO:0000256" key="2">
    <source>
        <dbReference type="ARBA" id="ARBA00022768"/>
    </source>
</evidence>
<feature type="domain" description="GST C-terminal" evidence="8">
    <location>
        <begin position="87"/>
        <end position="216"/>
    </location>
</feature>
<keyword evidence="10" id="KW-1185">Reference proteome</keyword>
<comment type="similarity">
    <text evidence="1">Belongs to the GST superfamily.</text>
</comment>
<dbReference type="CDD" id="cd07735">
    <property type="entry name" value="class_II_PDE_MBL-fold"/>
    <property type="match status" value="1"/>
</dbReference>
<dbReference type="SFLD" id="SFLDG00358">
    <property type="entry name" value="Main_(cytGST)"/>
    <property type="match status" value="1"/>
</dbReference>
<feature type="domain" description="EF-1-gamma C-terminal" evidence="6">
    <location>
        <begin position="251"/>
        <end position="412"/>
    </location>
</feature>
<dbReference type="SUPFAM" id="SSF89942">
    <property type="entry name" value="eEF1-gamma domain"/>
    <property type="match status" value="1"/>
</dbReference>
<evidence type="ECO:0000256" key="3">
    <source>
        <dbReference type="ARBA" id="ARBA00022917"/>
    </source>
</evidence>
<keyword evidence="3 4" id="KW-0648">Protein biosynthesis</keyword>
<gene>
    <name evidence="9" type="ORF">K458DRAFT_478033</name>
</gene>
<name>A0A6G1IZP7_9PLEO</name>
<dbReference type="SUPFAM" id="SSF52833">
    <property type="entry name" value="Thioredoxin-like"/>
    <property type="match status" value="1"/>
</dbReference>
<feature type="region of interest" description="Disordered" evidence="5">
    <location>
        <begin position="219"/>
        <end position="258"/>
    </location>
</feature>
<dbReference type="InterPro" id="IPR004045">
    <property type="entry name" value="Glutathione_S-Trfase_N"/>
</dbReference>
<dbReference type="PANTHER" id="PTHR43986:SF1">
    <property type="entry name" value="ELONGATION FACTOR 1-GAMMA"/>
    <property type="match status" value="1"/>
</dbReference>
<dbReference type="GO" id="GO:0005634">
    <property type="term" value="C:nucleus"/>
    <property type="evidence" value="ECO:0007669"/>
    <property type="project" value="TreeGrafter"/>
</dbReference>
<evidence type="ECO:0000313" key="10">
    <source>
        <dbReference type="Proteomes" id="UP000799291"/>
    </source>
</evidence>
<dbReference type="SMART" id="SM01183">
    <property type="entry name" value="EF1G"/>
    <property type="match status" value="1"/>
</dbReference>
<dbReference type="PROSITE" id="PS50405">
    <property type="entry name" value="GST_CTER"/>
    <property type="match status" value="1"/>
</dbReference>
<dbReference type="OrthoDB" id="249703at2759"/>
<feature type="domain" description="GST N-terminal" evidence="7">
    <location>
        <begin position="2"/>
        <end position="82"/>
    </location>
</feature>
<dbReference type="Pfam" id="PF00647">
    <property type="entry name" value="EF1G"/>
    <property type="match status" value="1"/>
</dbReference>
<dbReference type="SFLD" id="SFLDS00019">
    <property type="entry name" value="Glutathione_Transferase_(cytos"/>
    <property type="match status" value="1"/>
</dbReference>
<dbReference type="Pfam" id="PF00043">
    <property type="entry name" value="GST_C"/>
    <property type="match status" value="1"/>
</dbReference>
<evidence type="ECO:0000256" key="5">
    <source>
        <dbReference type="SAM" id="MobiDB-lite"/>
    </source>
</evidence>
<dbReference type="InterPro" id="IPR050802">
    <property type="entry name" value="EF-GSTs"/>
</dbReference>
<dbReference type="InterPro" id="IPR040079">
    <property type="entry name" value="Glutathione_S-Trfase"/>
</dbReference>
<evidence type="ECO:0000259" key="8">
    <source>
        <dbReference type="PROSITE" id="PS50405"/>
    </source>
</evidence>
<protein>
    <submittedName>
        <fullName evidence="9">EF1G-domain-containing protein</fullName>
    </submittedName>
</protein>
<evidence type="ECO:0000313" key="9">
    <source>
        <dbReference type="EMBL" id="KAF2683608.1"/>
    </source>
</evidence>
<dbReference type="FunFam" id="3.30.70.1010:FF:000001">
    <property type="entry name" value="Elongation factor 1-gamma 1"/>
    <property type="match status" value="1"/>
</dbReference>
<dbReference type="InterPro" id="IPR001662">
    <property type="entry name" value="EF1B_G_C"/>
</dbReference>
<dbReference type="InterPro" id="IPR036249">
    <property type="entry name" value="Thioredoxin-like_sf"/>
</dbReference>
<dbReference type="InterPro" id="IPR036282">
    <property type="entry name" value="Glutathione-S-Trfase_C_sf"/>
</dbReference>
<dbReference type="CDD" id="cd03181">
    <property type="entry name" value="GST_C_EF1Bgamma_like"/>
    <property type="match status" value="1"/>
</dbReference>
<dbReference type="Gene3D" id="3.30.70.1010">
    <property type="entry name" value="Translation elongation factor EF1B, gamma chain, conserved domain"/>
    <property type="match status" value="1"/>
</dbReference>
<reference evidence="9" key="1">
    <citation type="journal article" date="2020" name="Stud. Mycol.">
        <title>101 Dothideomycetes genomes: a test case for predicting lifestyles and emergence of pathogens.</title>
        <authorList>
            <person name="Haridas S."/>
            <person name="Albert R."/>
            <person name="Binder M."/>
            <person name="Bloem J."/>
            <person name="Labutti K."/>
            <person name="Salamov A."/>
            <person name="Andreopoulos B."/>
            <person name="Baker S."/>
            <person name="Barry K."/>
            <person name="Bills G."/>
            <person name="Bluhm B."/>
            <person name="Cannon C."/>
            <person name="Castanera R."/>
            <person name="Culley D."/>
            <person name="Daum C."/>
            <person name="Ezra D."/>
            <person name="Gonzalez J."/>
            <person name="Henrissat B."/>
            <person name="Kuo A."/>
            <person name="Liang C."/>
            <person name="Lipzen A."/>
            <person name="Lutzoni F."/>
            <person name="Magnuson J."/>
            <person name="Mondo S."/>
            <person name="Nolan M."/>
            <person name="Ohm R."/>
            <person name="Pangilinan J."/>
            <person name="Park H.-J."/>
            <person name="Ramirez L."/>
            <person name="Alfaro M."/>
            <person name="Sun H."/>
            <person name="Tritt A."/>
            <person name="Yoshinaga Y."/>
            <person name="Zwiers L.-H."/>
            <person name="Turgeon B."/>
            <person name="Goodwin S."/>
            <person name="Spatafora J."/>
            <person name="Crous P."/>
            <person name="Grigoriev I."/>
        </authorList>
    </citation>
    <scope>NUCLEOTIDE SEQUENCE</scope>
    <source>
        <strain evidence="9">CBS 122367</strain>
    </source>
</reference>
<evidence type="ECO:0000259" key="7">
    <source>
        <dbReference type="PROSITE" id="PS50404"/>
    </source>
</evidence>
<feature type="compositionally biased region" description="Basic and acidic residues" evidence="5">
    <location>
        <begin position="219"/>
        <end position="229"/>
    </location>
</feature>
<dbReference type="GO" id="GO:0005737">
    <property type="term" value="C:cytoplasm"/>
    <property type="evidence" value="ECO:0007669"/>
    <property type="project" value="TreeGrafter"/>
</dbReference>
<dbReference type="AlphaFoldDB" id="A0A6G1IZP7"/>
<dbReference type="SUPFAM" id="SSF47616">
    <property type="entry name" value="GST C-terminal domain-like"/>
    <property type="match status" value="1"/>
</dbReference>
<dbReference type="InterPro" id="IPR000396">
    <property type="entry name" value="Pdiesterase2"/>
</dbReference>
<dbReference type="InterPro" id="IPR004046">
    <property type="entry name" value="GST_C"/>
</dbReference>
<dbReference type="Gene3D" id="3.40.30.10">
    <property type="entry name" value="Glutaredoxin"/>
    <property type="match status" value="1"/>
</dbReference>
<proteinExistence type="inferred from homology"/>
<dbReference type="FunFam" id="3.40.30.10:FF:000142">
    <property type="entry name" value="Elongation factor 1 gamma"/>
    <property type="match status" value="1"/>
</dbReference>
<feature type="region of interest" description="Disordered" evidence="5">
    <location>
        <begin position="458"/>
        <end position="502"/>
    </location>
</feature>
<dbReference type="GO" id="GO:0003746">
    <property type="term" value="F:translation elongation factor activity"/>
    <property type="evidence" value="ECO:0007669"/>
    <property type="project" value="UniProtKB-UniRule"/>
</dbReference>
<feature type="region of interest" description="Disordered" evidence="5">
    <location>
        <begin position="823"/>
        <end position="921"/>
    </location>
</feature>
<organism evidence="9 10">
    <name type="scientific">Lentithecium fluviatile CBS 122367</name>
    <dbReference type="NCBI Taxonomy" id="1168545"/>
    <lineage>
        <taxon>Eukaryota</taxon>
        <taxon>Fungi</taxon>
        <taxon>Dikarya</taxon>
        <taxon>Ascomycota</taxon>
        <taxon>Pezizomycotina</taxon>
        <taxon>Dothideomycetes</taxon>
        <taxon>Pleosporomycetidae</taxon>
        <taxon>Pleosporales</taxon>
        <taxon>Massarineae</taxon>
        <taxon>Lentitheciaceae</taxon>
        <taxon>Lentithecium</taxon>
    </lineage>
</organism>
<feature type="compositionally biased region" description="Basic and acidic residues" evidence="5">
    <location>
        <begin position="677"/>
        <end position="690"/>
    </location>
</feature>
<keyword evidence="2 4" id="KW-0251">Elongation factor</keyword>
<dbReference type="CDD" id="cd03044">
    <property type="entry name" value="GST_N_EF1Bgamma"/>
    <property type="match status" value="1"/>
</dbReference>